<evidence type="ECO:0000313" key="3">
    <source>
        <dbReference type="Proteomes" id="UP000595897"/>
    </source>
</evidence>
<evidence type="ECO:0000313" key="2">
    <source>
        <dbReference type="EMBL" id="BCN32702.1"/>
    </source>
</evidence>
<keyword evidence="1" id="KW-1133">Transmembrane helix</keyword>
<evidence type="ECO:0008006" key="4">
    <source>
        <dbReference type="Google" id="ProtNLM"/>
    </source>
</evidence>
<name>A0A7R7EQJ9_9FIRM</name>
<dbReference type="RefSeq" id="WP_271713727.1">
    <property type="nucleotide sequence ID" value="NZ_AP024169.1"/>
</dbReference>
<dbReference type="Proteomes" id="UP000595897">
    <property type="component" value="Chromosome"/>
</dbReference>
<keyword evidence="3" id="KW-1185">Reference proteome</keyword>
<reference evidence="2 3" key="1">
    <citation type="submission" date="2020-11" db="EMBL/GenBank/DDBJ databases">
        <title>Draft genome sequencing of a Lachnospiraceae strain isolated from anoxic soil subjected to BSD treatment.</title>
        <authorList>
            <person name="Uek A."/>
            <person name="Tonouchi A."/>
        </authorList>
    </citation>
    <scope>NUCLEOTIDE SEQUENCE [LARGE SCALE GENOMIC DNA]</scope>
    <source>
        <strain evidence="2 3">TB5</strain>
    </source>
</reference>
<feature type="transmembrane region" description="Helical" evidence="1">
    <location>
        <begin position="129"/>
        <end position="151"/>
    </location>
</feature>
<accession>A0A7R7EQJ9</accession>
<organism evidence="2 3">
    <name type="scientific">Anaeromicropila herbilytica</name>
    <dbReference type="NCBI Taxonomy" id="2785025"/>
    <lineage>
        <taxon>Bacteria</taxon>
        <taxon>Bacillati</taxon>
        <taxon>Bacillota</taxon>
        <taxon>Clostridia</taxon>
        <taxon>Lachnospirales</taxon>
        <taxon>Lachnospiraceae</taxon>
        <taxon>Anaeromicropila</taxon>
    </lineage>
</organism>
<dbReference type="AlphaFoldDB" id="A0A7R7EQJ9"/>
<keyword evidence="1" id="KW-0812">Transmembrane</keyword>
<keyword evidence="1" id="KW-0472">Membrane</keyword>
<dbReference type="KEGG" id="ahb:bsdtb5_39970"/>
<evidence type="ECO:0000256" key="1">
    <source>
        <dbReference type="SAM" id="Phobius"/>
    </source>
</evidence>
<gene>
    <name evidence="2" type="ORF">bsdtb5_39970</name>
</gene>
<dbReference type="EMBL" id="AP024169">
    <property type="protein sequence ID" value="BCN32702.1"/>
    <property type="molecule type" value="Genomic_DNA"/>
</dbReference>
<dbReference type="InterPro" id="IPR021359">
    <property type="entry name" value="DUF2812"/>
</dbReference>
<protein>
    <recommendedName>
        <fullName evidence="4">DUF2812 domain-containing protein</fullName>
    </recommendedName>
</protein>
<proteinExistence type="predicted"/>
<dbReference type="Pfam" id="PF11193">
    <property type="entry name" value="DUF2812"/>
    <property type="match status" value="1"/>
</dbReference>
<sequence length="198" mass="23526">MKNRIMNNRKYVRKTFLVHQYEEEEIFLSDMRAQGWKFIALYSGVPTMYEFEQCEPEEYIYQLDYVETKNDTEDYHQLYQDSGWEEVVPWNALGGKWYYFCKKSDNNDEKIYTDPESKIGLFNMLWKKYTVFLAICSFFEINGIIACFHMIARDASFLKIVAGVGIVAFTSAIIFFAYNMIAISLKKAQLEKAKKERW</sequence>
<feature type="transmembrane region" description="Helical" evidence="1">
    <location>
        <begin position="157"/>
        <end position="185"/>
    </location>
</feature>